<dbReference type="Gene3D" id="1.10.1040.10">
    <property type="entry name" value="N-(1-d-carboxylethyl)-l-norvaline Dehydrogenase, domain 2"/>
    <property type="match status" value="1"/>
</dbReference>
<dbReference type="PANTHER" id="PTHR30524:SF0">
    <property type="entry name" value="ALTRONATE OXIDOREDUCTASE-RELATED"/>
    <property type="match status" value="1"/>
</dbReference>
<protein>
    <submittedName>
        <fullName evidence="3">D-mannonate oxidoreductase</fullName>
    </submittedName>
</protein>
<gene>
    <name evidence="3" type="ORF">DIE28_04755</name>
</gene>
<dbReference type="AlphaFoldDB" id="A0A3D8PF38"/>
<keyword evidence="4" id="KW-1185">Reference proteome</keyword>
<dbReference type="InterPro" id="IPR013131">
    <property type="entry name" value="Mannitol_DH_N"/>
</dbReference>
<organism evidence="3 4">
    <name type="scientific">Paracoccus thiocyanatus</name>
    <dbReference type="NCBI Taxonomy" id="34006"/>
    <lineage>
        <taxon>Bacteria</taxon>
        <taxon>Pseudomonadati</taxon>
        <taxon>Pseudomonadota</taxon>
        <taxon>Alphaproteobacteria</taxon>
        <taxon>Rhodobacterales</taxon>
        <taxon>Paracoccaceae</taxon>
        <taxon>Paracoccus</taxon>
    </lineage>
</organism>
<dbReference type="InterPro" id="IPR008927">
    <property type="entry name" value="6-PGluconate_DH-like_C_sf"/>
</dbReference>
<dbReference type="InterPro" id="IPR036291">
    <property type="entry name" value="NAD(P)-bd_dom_sf"/>
</dbReference>
<evidence type="ECO:0000256" key="1">
    <source>
        <dbReference type="ARBA" id="ARBA00023002"/>
    </source>
</evidence>
<comment type="caution">
    <text evidence="3">The sequence shown here is derived from an EMBL/GenBank/DDBJ whole genome shotgun (WGS) entry which is preliminary data.</text>
</comment>
<accession>A0A3D8PF38</accession>
<evidence type="ECO:0000313" key="4">
    <source>
        <dbReference type="Proteomes" id="UP000256679"/>
    </source>
</evidence>
<feature type="domain" description="Mannitol dehydrogenase N-terminal" evidence="2">
    <location>
        <begin position="3"/>
        <end position="223"/>
    </location>
</feature>
<dbReference type="SUPFAM" id="SSF48179">
    <property type="entry name" value="6-phosphogluconate dehydrogenase C-terminal domain-like"/>
    <property type="match status" value="1"/>
</dbReference>
<proteinExistence type="predicted"/>
<dbReference type="GO" id="GO:0016491">
    <property type="term" value="F:oxidoreductase activity"/>
    <property type="evidence" value="ECO:0007669"/>
    <property type="project" value="UniProtKB-KW"/>
</dbReference>
<evidence type="ECO:0000313" key="3">
    <source>
        <dbReference type="EMBL" id="RDW14077.1"/>
    </source>
</evidence>
<dbReference type="Proteomes" id="UP000256679">
    <property type="component" value="Unassembled WGS sequence"/>
</dbReference>
<dbReference type="SUPFAM" id="SSF51735">
    <property type="entry name" value="NAD(P)-binding Rossmann-fold domains"/>
    <property type="match status" value="1"/>
</dbReference>
<name>A0A3D8PF38_9RHOB</name>
<dbReference type="PANTHER" id="PTHR30524">
    <property type="entry name" value="MANNITOL-1-PHOSPHATE 5-DEHYDROGENASE"/>
    <property type="match status" value="1"/>
</dbReference>
<dbReference type="EMBL" id="QFCQ01000015">
    <property type="protein sequence ID" value="RDW14077.1"/>
    <property type="molecule type" value="Genomic_DNA"/>
</dbReference>
<evidence type="ECO:0000259" key="2">
    <source>
        <dbReference type="Pfam" id="PF01232"/>
    </source>
</evidence>
<sequence>MTRILQFGTSRFLQAHACLFAHEANVAGDGPVAVTVVKGTPDAGRAGRVAALADPDGYPVRLRGLQAGKAVDGQVTVRAVKAALALPQDWAALGDVFVTGTDAVISNTGDTGYAEMPGDLAAIADPRQCPAGFPARLTALLLRRWQAGGSGLPIYPCELISGNGDVLRGVIDAMALRAGLPPAFRDWLGREVHFANSLVDRIVSEPIEPAGAVAEPYALWAIGAPGLAPFAHPSIVVVPDLEPLERLKLHLLNLSHTVLAERWLQGASADLTVQAALALPLWREMLLEVVHGEVLPGFAWRGMAGPARDYLATTMERFDNPFLDHRLSDIAQNHPAKVQRRIGGFLDWVAGGGLSMPLLRDIHDRRRAHDC</sequence>
<dbReference type="Gene3D" id="3.40.50.720">
    <property type="entry name" value="NAD(P)-binding Rossmann-like Domain"/>
    <property type="match status" value="1"/>
</dbReference>
<keyword evidence="1" id="KW-0560">Oxidoreductase</keyword>
<dbReference type="RefSeq" id="WP_115754966.1">
    <property type="nucleotide sequence ID" value="NZ_QFCQ01000015.1"/>
</dbReference>
<reference evidence="3 4" key="1">
    <citation type="submission" date="2018-05" db="EMBL/GenBank/DDBJ databases">
        <title>Whole genome sequencing of Paracoccus thiocyanatus SST.</title>
        <authorList>
            <person name="Ghosh W."/>
            <person name="Rameez M.J."/>
            <person name="Roy C."/>
        </authorList>
    </citation>
    <scope>NUCLEOTIDE SEQUENCE [LARGE SCALE GENOMIC DNA]</scope>
    <source>
        <strain evidence="3 4">SST</strain>
    </source>
</reference>
<dbReference type="Pfam" id="PF01232">
    <property type="entry name" value="Mannitol_dh"/>
    <property type="match status" value="1"/>
</dbReference>
<dbReference type="InterPro" id="IPR013328">
    <property type="entry name" value="6PGD_dom2"/>
</dbReference>